<evidence type="ECO:0000256" key="2">
    <source>
        <dbReference type="ARBA" id="ARBA00022603"/>
    </source>
</evidence>
<protein>
    <recommendedName>
        <fullName evidence="4">Methyltransferase type 11 domain-containing protein</fullName>
    </recommendedName>
</protein>
<dbReference type="Pfam" id="PF08241">
    <property type="entry name" value="Methyltransf_11"/>
    <property type="match status" value="1"/>
</dbReference>
<dbReference type="AlphaFoldDB" id="A0AAD9T2F0"/>
<dbReference type="InterPro" id="IPR029063">
    <property type="entry name" value="SAM-dependent_MTases_sf"/>
</dbReference>
<reference evidence="5" key="1">
    <citation type="submission" date="2023-06" db="EMBL/GenBank/DDBJ databases">
        <title>Draft genome of Marssonina rosae.</title>
        <authorList>
            <person name="Cheng Q."/>
        </authorList>
    </citation>
    <scope>NUCLEOTIDE SEQUENCE</scope>
    <source>
        <strain evidence="5">R4</strain>
    </source>
</reference>
<sequence length="288" mass="32337">MATPFILDTRAATGFQNASAYDRNRPSYPPEAVEKLLGHLGVAGQQGARIVDLACGTGKFTELLAARDEGFEVVGVEPHDGMRDVLVKKGLENVRVVDGDAGNMPVEEGWGDALVAAQAFHWFASESSLKEIHRVLRPGAKFGMIWNIEDYNAPRSWEPSTPWEQKMKDIVVTLGDGHARFRDLEWKEIFEQQSESTPWQALKDTFTHNFPSFSLPLGEESVQWTVWLGDEDIWARFSTLSQIANLSEERREGFHREVLLALKEHGERNAAGEVALHGITYFAWTTRV</sequence>
<name>A0AAD9T2F0_9HELO</name>
<evidence type="ECO:0000256" key="3">
    <source>
        <dbReference type="ARBA" id="ARBA00022679"/>
    </source>
</evidence>
<accession>A0AAD9T2F0</accession>
<evidence type="ECO:0000256" key="1">
    <source>
        <dbReference type="ARBA" id="ARBA00008361"/>
    </source>
</evidence>
<evidence type="ECO:0000259" key="4">
    <source>
        <dbReference type="Pfam" id="PF08241"/>
    </source>
</evidence>
<comment type="similarity">
    <text evidence="1">Belongs to the methyltransferase superfamily.</text>
</comment>
<dbReference type="PANTHER" id="PTHR44942:SF4">
    <property type="entry name" value="METHYLTRANSFERASE TYPE 11 DOMAIN-CONTAINING PROTEIN"/>
    <property type="match status" value="1"/>
</dbReference>
<evidence type="ECO:0000313" key="6">
    <source>
        <dbReference type="Proteomes" id="UP001285354"/>
    </source>
</evidence>
<keyword evidence="2" id="KW-0489">Methyltransferase</keyword>
<evidence type="ECO:0000313" key="5">
    <source>
        <dbReference type="EMBL" id="KAK2628176.1"/>
    </source>
</evidence>
<organism evidence="5 6">
    <name type="scientific">Diplocarpon rosae</name>
    <dbReference type="NCBI Taxonomy" id="946125"/>
    <lineage>
        <taxon>Eukaryota</taxon>
        <taxon>Fungi</taxon>
        <taxon>Dikarya</taxon>
        <taxon>Ascomycota</taxon>
        <taxon>Pezizomycotina</taxon>
        <taxon>Leotiomycetes</taxon>
        <taxon>Helotiales</taxon>
        <taxon>Drepanopezizaceae</taxon>
        <taxon>Diplocarpon</taxon>
    </lineage>
</organism>
<dbReference type="SUPFAM" id="SSF53335">
    <property type="entry name" value="S-adenosyl-L-methionine-dependent methyltransferases"/>
    <property type="match status" value="1"/>
</dbReference>
<dbReference type="GO" id="GO:0032259">
    <property type="term" value="P:methylation"/>
    <property type="evidence" value="ECO:0007669"/>
    <property type="project" value="UniProtKB-KW"/>
</dbReference>
<keyword evidence="3" id="KW-0808">Transferase</keyword>
<keyword evidence="6" id="KW-1185">Reference proteome</keyword>
<dbReference type="GO" id="GO:0008757">
    <property type="term" value="F:S-adenosylmethionine-dependent methyltransferase activity"/>
    <property type="evidence" value="ECO:0007669"/>
    <property type="project" value="InterPro"/>
</dbReference>
<dbReference type="EMBL" id="JAUBYV010000003">
    <property type="protein sequence ID" value="KAK2628176.1"/>
    <property type="molecule type" value="Genomic_DNA"/>
</dbReference>
<dbReference type="PANTHER" id="PTHR44942">
    <property type="entry name" value="METHYLTRANSF_11 DOMAIN-CONTAINING PROTEIN"/>
    <property type="match status" value="1"/>
</dbReference>
<gene>
    <name evidence="5" type="ORF">QTJ16_002822</name>
</gene>
<dbReference type="Proteomes" id="UP001285354">
    <property type="component" value="Unassembled WGS sequence"/>
</dbReference>
<feature type="domain" description="Methyltransferase type 11" evidence="4">
    <location>
        <begin position="51"/>
        <end position="142"/>
    </location>
</feature>
<dbReference type="InterPro" id="IPR051052">
    <property type="entry name" value="Diverse_substrate_MTase"/>
</dbReference>
<dbReference type="InterPro" id="IPR013216">
    <property type="entry name" value="Methyltransf_11"/>
</dbReference>
<comment type="caution">
    <text evidence="5">The sequence shown here is derived from an EMBL/GenBank/DDBJ whole genome shotgun (WGS) entry which is preliminary data.</text>
</comment>
<dbReference type="CDD" id="cd02440">
    <property type="entry name" value="AdoMet_MTases"/>
    <property type="match status" value="1"/>
</dbReference>
<dbReference type="Gene3D" id="3.40.50.150">
    <property type="entry name" value="Vaccinia Virus protein VP39"/>
    <property type="match status" value="1"/>
</dbReference>
<proteinExistence type="inferred from homology"/>